<dbReference type="AlphaFoldDB" id="A0A0R1VX84"/>
<dbReference type="PROSITE" id="PS50893">
    <property type="entry name" value="ABC_TRANSPORTER_2"/>
    <property type="match status" value="1"/>
</dbReference>
<evidence type="ECO:0000313" key="8">
    <source>
        <dbReference type="EMBL" id="KRM10302.1"/>
    </source>
</evidence>
<proteinExistence type="predicted"/>
<dbReference type="SUPFAM" id="SSF52540">
    <property type="entry name" value="P-loop containing nucleoside triphosphate hydrolases"/>
    <property type="match status" value="1"/>
</dbReference>
<evidence type="ECO:0000256" key="5">
    <source>
        <dbReference type="ARBA" id="ARBA00022840"/>
    </source>
</evidence>
<sequence>MLKVDSIVKKFGSKTVLNGINLSVKQGEVVTLIGPSGTGKTTLLRSINLLERADEGSVSIEDLTVTNATKDKKKILDLRRKTAMVFQQYNLFKNLKVIDNIIQPQVVVKGVDKETARRRAIELLHQVGLSDFADYYPVQLSGGQQQRVSIARALGLDPEVILFDEPTSALDPELSKEVLNVIKQVADTGISIILATHEMQFAEEISDQVIFMEKGNIVEQGSPRAIFHNAQNERTREFLKNYQQYVSSDEKKVEVDKFEEVERLKVI</sequence>
<feature type="domain" description="ABC transporter" evidence="7">
    <location>
        <begin position="2"/>
        <end position="239"/>
    </location>
</feature>
<dbReference type="PROSITE" id="PS00211">
    <property type="entry name" value="ABC_TRANSPORTER_1"/>
    <property type="match status" value="1"/>
</dbReference>
<dbReference type="SMART" id="SM00382">
    <property type="entry name" value="AAA"/>
    <property type="match status" value="1"/>
</dbReference>
<accession>A0A0R1VX84</accession>
<dbReference type="Gene3D" id="3.40.50.300">
    <property type="entry name" value="P-loop containing nucleotide triphosphate hydrolases"/>
    <property type="match status" value="1"/>
</dbReference>
<protein>
    <submittedName>
        <fullName evidence="8">Sulfur-containing amino acid ABC transporter ATP-binding protein TcyN</fullName>
    </submittedName>
</protein>
<dbReference type="InterPro" id="IPR030679">
    <property type="entry name" value="ABC_ATPase_HisP-typ"/>
</dbReference>
<evidence type="ECO:0000256" key="2">
    <source>
        <dbReference type="ARBA" id="ARBA00022448"/>
    </source>
</evidence>
<dbReference type="InterPro" id="IPR017871">
    <property type="entry name" value="ABC_transporter-like_CS"/>
</dbReference>
<dbReference type="PANTHER" id="PTHR43166">
    <property type="entry name" value="AMINO ACID IMPORT ATP-BINDING PROTEIN"/>
    <property type="match status" value="1"/>
</dbReference>
<dbReference type="InterPro" id="IPR003439">
    <property type="entry name" value="ABC_transporter-like_ATP-bd"/>
</dbReference>
<keyword evidence="2" id="KW-0813">Transport</keyword>
<dbReference type="PIRSF" id="PIRSF039085">
    <property type="entry name" value="ABC_ATPase_HisP"/>
    <property type="match status" value="1"/>
</dbReference>
<dbReference type="Proteomes" id="UP000051820">
    <property type="component" value="Unassembled WGS sequence"/>
</dbReference>
<dbReference type="RefSeq" id="WP_010620932.1">
    <property type="nucleotide sequence ID" value="NZ_AZGF01000029.1"/>
</dbReference>
<keyword evidence="3" id="KW-1003">Cell membrane</keyword>
<keyword evidence="5 8" id="KW-0067">ATP-binding</keyword>
<dbReference type="GO" id="GO:0005524">
    <property type="term" value="F:ATP binding"/>
    <property type="evidence" value="ECO:0007669"/>
    <property type="project" value="UniProtKB-KW"/>
</dbReference>
<keyword evidence="4" id="KW-0547">Nucleotide-binding</keyword>
<keyword evidence="6" id="KW-0472">Membrane</keyword>
<evidence type="ECO:0000313" key="9">
    <source>
        <dbReference type="Proteomes" id="UP000051820"/>
    </source>
</evidence>
<dbReference type="GO" id="GO:0005886">
    <property type="term" value="C:plasma membrane"/>
    <property type="evidence" value="ECO:0007669"/>
    <property type="project" value="UniProtKB-SubCell"/>
</dbReference>
<comment type="caution">
    <text evidence="8">The sequence shown here is derived from an EMBL/GenBank/DDBJ whole genome shotgun (WGS) entry which is preliminary data.</text>
</comment>
<comment type="subcellular location">
    <subcellularLocation>
        <location evidence="1">Cell membrane</location>
        <topology evidence="1">Peripheral membrane protein</topology>
    </subcellularLocation>
</comment>
<dbReference type="eggNOG" id="COG1126">
    <property type="taxonomic scope" value="Bacteria"/>
</dbReference>
<dbReference type="GO" id="GO:0016887">
    <property type="term" value="F:ATP hydrolysis activity"/>
    <property type="evidence" value="ECO:0007669"/>
    <property type="project" value="InterPro"/>
</dbReference>
<evidence type="ECO:0000259" key="7">
    <source>
        <dbReference type="PROSITE" id="PS50893"/>
    </source>
</evidence>
<dbReference type="EMBL" id="AZGF01000029">
    <property type="protein sequence ID" value="KRM10302.1"/>
    <property type="molecule type" value="Genomic_DNA"/>
</dbReference>
<evidence type="ECO:0000256" key="6">
    <source>
        <dbReference type="ARBA" id="ARBA00023136"/>
    </source>
</evidence>
<evidence type="ECO:0000256" key="3">
    <source>
        <dbReference type="ARBA" id="ARBA00022475"/>
    </source>
</evidence>
<dbReference type="InterPro" id="IPR003593">
    <property type="entry name" value="AAA+_ATPase"/>
</dbReference>
<dbReference type="PATRIC" id="fig|1423807.3.peg.1260"/>
<organism evidence="8 9">
    <name type="scientific">Paucilactobacillus suebicus DSM 5007 = KCTC 3549</name>
    <dbReference type="NCBI Taxonomy" id="1423807"/>
    <lineage>
        <taxon>Bacteria</taxon>
        <taxon>Bacillati</taxon>
        <taxon>Bacillota</taxon>
        <taxon>Bacilli</taxon>
        <taxon>Lactobacillales</taxon>
        <taxon>Lactobacillaceae</taxon>
        <taxon>Paucilactobacillus</taxon>
    </lineage>
</organism>
<dbReference type="PANTHER" id="PTHR43166:SF35">
    <property type="entry name" value="L-CYSTINE IMPORT ATP-BINDING PROTEIN TCYN"/>
    <property type="match status" value="1"/>
</dbReference>
<evidence type="ECO:0000256" key="1">
    <source>
        <dbReference type="ARBA" id="ARBA00004202"/>
    </source>
</evidence>
<dbReference type="OrthoDB" id="1679618at2"/>
<dbReference type="GO" id="GO:0015424">
    <property type="term" value="F:ABC-type amino acid transporter activity"/>
    <property type="evidence" value="ECO:0007669"/>
    <property type="project" value="InterPro"/>
</dbReference>
<dbReference type="InterPro" id="IPR050086">
    <property type="entry name" value="MetN_ABC_transporter-like"/>
</dbReference>
<dbReference type="InterPro" id="IPR027417">
    <property type="entry name" value="P-loop_NTPase"/>
</dbReference>
<evidence type="ECO:0000256" key="4">
    <source>
        <dbReference type="ARBA" id="ARBA00022741"/>
    </source>
</evidence>
<dbReference type="STRING" id="1423807.FD16_GL001234"/>
<keyword evidence="9" id="KW-1185">Reference proteome</keyword>
<reference evidence="8 9" key="1">
    <citation type="journal article" date="2015" name="Genome Announc.">
        <title>Expanding the biotechnology potential of lactobacilli through comparative genomics of 213 strains and associated genera.</title>
        <authorList>
            <person name="Sun Z."/>
            <person name="Harris H.M."/>
            <person name="McCann A."/>
            <person name="Guo C."/>
            <person name="Argimon S."/>
            <person name="Zhang W."/>
            <person name="Yang X."/>
            <person name="Jeffery I.B."/>
            <person name="Cooney J.C."/>
            <person name="Kagawa T.F."/>
            <person name="Liu W."/>
            <person name="Song Y."/>
            <person name="Salvetti E."/>
            <person name="Wrobel A."/>
            <person name="Rasinkangas P."/>
            <person name="Parkhill J."/>
            <person name="Rea M.C."/>
            <person name="O'Sullivan O."/>
            <person name="Ritari J."/>
            <person name="Douillard F.P."/>
            <person name="Paul Ross R."/>
            <person name="Yang R."/>
            <person name="Briner A.E."/>
            <person name="Felis G.E."/>
            <person name="de Vos W.M."/>
            <person name="Barrangou R."/>
            <person name="Klaenhammer T.R."/>
            <person name="Caufield P.W."/>
            <person name="Cui Y."/>
            <person name="Zhang H."/>
            <person name="O'Toole P.W."/>
        </authorList>
    </citation>
    <scope>NUCLEOTIDE SEQUENCE [LARGE SCALE GENOMIC DNA]</scope>
    <source>
        <strain evidence="8 9">DSM 5007</strain>
    </source>
</reference>
<gene>
    <name evidence="8" type="ORF">FD16_GL001234</name>
</gene>
<dbReference type="Pfam" id="PF00005">
    <property type="entry name" value="ABC_tran"/>
    <property type="match status" value="1"/>
</dbReference>
<name>A0A0R1VX84_9LACO</name>